<dbReference type="GO" id="GO:0000220">
    <property type="term" value="C:vacuolar proton-transporting V-type ATPase, V0 domain"/>
    <property type="evidence" value="ECO:0007669"/>
    <property type="project" value="InterPro"/>
</dbReference>
<evidence type="ECO:0000256" key="1">
    <source>
        <dbReference type="ARBA" id="ARBA00004141"/>
    </source>
</evidence>
<evidence type="ECO:0000256" key="5">
    <source>
        <dbReference type="ARBA" id="ARBA00022781"/>
    </source>
</evidence>
<organism evidence="12 13">
    <name type="scientific">Zygosaccharomyces rouxii</name>
    <dbReference type="NCBI Taxonomy" id="4956"/>
    <lineage>
        <taxon>Eukaryota</taxon>
        <taxon>Fungi</taxon>
        <taxon>Dikarya</taxon>
        <taxon>Ascomycota</taxon>
        <taxon>Saccharomycotina</taxon>
        <taxon>Saccharomycetes</taxon>
        <taxon>Saccharomycetales</taxon>
        <taxon>Saccharomycetaceae</taxon>
        <taxon>Zygosaccharomyces</taxon>
    </lineage>
</organism>
<dbReference type="GO" id="GO:0007035">
    <property type="term" value="P:vacuolar acidification"/>
    <property type="evidence" value="ECO:0007669"/>
    <property type="project" value="TreeGrafter"/>
</dbReference>
<evidence type="ECO:0000313" key="13">
    <source>
        <dbReference type="Proteomes" id="UP000187013"/>
    </source>
</evidence>
<feature type="coiled-coil region" evidence="10">
    <location>
        <begin position="103"/>
        <end position="140"/>
    </location>
</feature>
<evidence type="ECO:0000256" key="4">
    <source>
        <dbReference type="ARBA" id="ARBA00022692"/>
    </source>
</evidence>
<feature type="compositionally biased region" description="Acidic residues" evidence="11">
    <location>
        <begin position="686"/>
        <end position="696"/>
    </location>
</feature>
<sequence length="823" mass="93767">MAVSNEAIFRSADMCLVQLYIPQEIAREMVYTVGQMGLVQFRDLNRKVNAFQRTFIDDIKRLDNVERQYRFFHKLLKKHGISLFEELPEESGQLTLAPATGVIDDHAQNATLLEERLSQMEEAAEQLELQKADLEQYRFLLQTGEQFFARDASPLSLEAPAQDAETTVGSLPESVSYVTGVVSTEKVGILEQILWRALRGNLYFRQVPLGETIYDSNRKERIHKSAFIVFSHGDLILKRIKKIAESLDAHLYDVRETTEARSKQLQKVNQGLADLYTVLETTTTTLSSELYAVGRELYGWFQDINREKHVYETLNKFDFDQGRKTLIGEGWVPEDELGRLQIKLREVTQTLGVDVPSIIQILETNKTPPTFHRVNKFTSGFQIICDCYGIPQYKEVNPGLPTVVTFPFMFAIMFGDIGHGIIMSLVALVMVLNESKLDLLKRGEIFDMLYSGRYIVLLMGLYSVYTGSLYNDIFSRSLTFFSSGWEWPDHWQVGDLLNAHQVGTYPFGLDWKWHGTDNGLLFTNSYKMKLSILMGMAHMTYSYFFSLVNHLYFGSWIDIFGSFLPGLLFMQSIFGYLSVAVIYKWARDWIKDGKPAPSLLNMLINMFLAPGVIDDELYPHQAGVQVFLLLLALVCIPWLLLAKPIYFIIKKRKSHTGEDALEEHQVLLQQDEDENGNDEVPSGEDHEVEGEGDDEDGEHEEAIGDLIIHQVIYTIEFCLNTVSHTASYLRLWALSLAHAQLSQVLWDMTISLAFGPTGPLGVFMVVFLFAVWFALTCAVLVCMEGTSAMLHSLRLHWVESMSKFFVGEGIAYEPFQLLPQELE</sequence>
<dbReference type="InterPro" id="IPR026028">
    <property type="entry name" value="V-type_ATPase_116kDa_su_euka"/>
</dbReference>
<dbReference type="OrthoDB" id="10264220at2759"/>
<evidence type="ECO:0000256" key="8">
    <source>
        <dbReference type="ARBA" id="ARBA00023136"/>
    </source>
</evidence>
<evidence type="ECO:0000256" key="9">
    <source>
        <dbReference type="RuleBase" id="RU361189"/>
    </source>
</evidence>
<reference evidence="12 13" key="1">
    <citation type="submission" date="2016-08" db="EMBL/GenBank/DDBJ databases">
        <title>Draft genome sequence of allopolyploid Zygosaccharomyces rouxii.</title>
        <authorList>
            <person name="Watanabe J."/>
            <person name="Uehara K."/>
            <person name="Mogi Y."/>
            <person name="Tsukioka Y."/>
        </authorList>
    </citation>
    <scope>NUCLEOTIDE SEQUENCE [LARGE SCALE GENOMIC DNA]</scope>
    <source>
        <strain evidence="12 13">NBRC 110957</strain>
    </source>
</reference>
<feature type="transmembrane region" description="Helical" evidence="9">
    <location>
        <begin position="731"/>
        <end position="754"/>
    </location>
</feature>
<keyword evidence="6 9" id="KW-1133">Transmembrane helix</keyword>
<keyword evidence="8 9" id="KW-0472">Membrane</keyword>
<keyword evidence="7 9" id="KW-0406">Ion transport</keyword>
<feature type="transmembrane region" description="Helical" evidence="9">
    <location>
        <begin position="625"/>
        <end position="649"/>
    </location>
</feature>
<dbReference type="GO" id="GO:0046961">
    <property type="term" value="F:proton-transporting ATPase activity, rotational mechanism"/>
    <property type="evidence" value="ECO:0007669"/>
    <property type="project" value="InterPro"/>
</dbReference>
<evidence type="ECO:0000256" key="7">
    <source>
        <dbReference type="ARBA" id="ARBA00023065"/>
    </source>
</evidence>
<evidence type="ECO:0000256" key="6">
    <source>
        <dbReference type="ARBA" id="ARBA00022989"/>
    </source>
</evidence>
<dbReference type="PIRSF" id="PIRSF001293">
    <property type="entry name" value="ATP6V0A1"/>
    <property type="match status" value="1"/>
</dbReference>
<comment type="function">
    <text evidence="9">Essential component of the vacuolar proton pump (V-ATPase), a multimeric enzyme that catalyzes the translocation of protons across the membranes. Required for assembly and activity of the V-ATPase.</text>
</comment>
<protein>
    <recommendedName>
        <fullName evidence="9">V-type proton ATPase subunit a</fullName>
    </recommendedName>
</protein>
<accession>A0A1Q3AH58</accession>
<dbReference type="AlphaFoldDB" id="A0A1Q3AH58"/>
<feature type="region of interest" description="Disordered" evidence="11">
    <location>
        <begin position="670"/>
        <end position="696"/>
    </location>
</feature>
<feature type="transmembrane region" description="Helical" evidence="9">
    <location>
        <begin position="760"/>
        <end position="783"/>
    </location>
</feature>
<name>A0A1Q3AH58_ZYGRO</name>
<dbReference type="EMBL" id="BDGX01000045">
    <property type="protein sequence ID" value="GAV55076.1"/>
    <property type="molecule type" value="Genomic_DNA"/>
</dbReference>
<keyword evidence="4 9" id="KW-0812">Transmembrane</keyword>
<dbReference type="PANTHER" id="PTHR11629">
    <property type="entry name" value="VACUOLAR PROTON ATPASES"/>
    <property type="match status" value="1"/>
</dbReference>
<dbReference type="PANTHER" id="PTHR11629:SF63">
    <property type="entry name" value="V-TYPE PROTON ATPASE SUBUNIT A"/>
    <property type="match status" value="1"/>
</dbReference>
<dbReference type="Pfam" id="PF01496">
    <property type="entry name" value="V_ATPase_I"/>
    <property type="match status" value="1"/>
</dbReference>
<gene>
    <name evidence="12" type="ORF">ZYGR_0AS03990</name>
</gene>
<comment type="subcellular location">
    <subcellularLocation>
        <location evidence="1">Membrane</location>
        <topology evidence="1">Multi-pass membrane protein</topology>
    </subcellularLocation>
</comment>
<feature type="transmembrane region" description="Helical" evidence="9">
    <location>
        <begin position="559"/>
        <end position="583"/>
    </location>
</feature>
<evidence type="ECO:0000256" key="3">
    <source>
        <dbReference type="ARBA" id="ARBA00022448"/>
    </source>
</evidence>
<comment type="similarity">
    <text evidence="2 9">Belongs to the V-ATPase 116 kDa subunit family.</text>
</comment>
<dbReference type="InterPro" id="IPR002490">
    <property type="entry name" value="V-ATPase_116kDa_su"/>
</dbReference>
<keyword evidence="3 9" id="KW-0813">Transport</keyword>
<comment type="caution">
    <text evidence="12">The sequence shown here is derived from an EMBL/GenBank/DDBJ whole genome shotgun (WGS) entry which is preliminary data.</text>
</comment>
<evidence type="ECO:0000256" key="11">
    <source>
        <dbReference type="SAM" id="MobiDB-lite"/>
    </source>
</evidence>
<feature type="transmembrane region" description="Helical" evidence="9">
    <location>
        <begin position="408"/>
        <end position="432"/>
    </location>
</feature>
<dbReference type="Proteomes" id="UP000187013">
    <property type="component" value="Unassembled WGS sequence"/>
</dbReference>
<proteinExistence type="inferred from homology"/>
<evidence type="ECO:0000313" key="12">
    <source>
        <dbReference type="EMBL" id="GAV55076.1"/>
    </source>
</evidence>
<feature type="transmembrane region" description="Helical" evidence="9">
    <location>
        <begin position="530"/>
        <end position="553"/>
    </location>
</feature>
<dbReference type="GO" id="GO:0000329">
    <property type="term" value="C:fungal-type vacuole membrane"/>
    <property type="evidence" value="ECO:0007669"/>
    <property type="project" value="TreeGrafter"/>
</dbReference>
<evidence type="ECO:0000256" key="2">
    <source>
        <dbReference type="ARBA" id="ARBA00009904"/>
    </source>
</evidence>
<dbReference type="GO" id="GO:0051117">
    <property type="term" value="F:ATPase binding"/>
    <property type="evidence" value="ECO:0007669"/>
    <property type="project" value="TreeGrafter"/>
</dbReference>
<keyword evidence="5 9" id="KW-0375">Hydrogen ion transport</keyword>
<evidence type="ECO:0000256" key="10">
    <source>
        <dbReference type="SAM" id="Coils"/>
    </source>
</evidence>
<keyword evidence="10" id="KW-0175">Coiled coil</keyword>